<dbReference type="SFLD" id="SFLDS00003">
    <property type="entry name" value="Haloacid_Dehalogenase"/>
    <property type="match status" value="1"/>
</dbReference>
<dbReference type="Proteomes" id="UP000663929">
    <property type="component" value="Chromosome"/>
</dbReference>
<protein>
    <submittedName>
        <fullName evidence="1">HAD family hydrolase</fullName>
    </submittedName>
</protein>
<name>A0A8A4TZF1_SULCO</name>
<dbReference type="Gene3D" id="1.10.150.240">
    <property type="entry name" value="Putative phosphatase, domain 2"/>
    <property type="match status" value="1"/>
</dbReference>
<keyword evidence="2" id="KW-1185">Reference proteome</keyword>
<evidence type="ECO:0000313" key="1">
    <source>
        <dbReference type="EMBL" id="QTD54312.1"/>
    </source>
</evidence>
<dbReference type="EMBL" id="CP071793">
    <property type="protein sequence ID" value="QTD54312.1"/>
    <property type="molecule type" value="Genomic_DNA"/>
</dbReference>
<dbReference type="InterPro" id="IPR023214">
    <property type="entry name" value="HAD_sf"/>
</dbReference>
<dbReference type="PRINTS" id="PR00413">
    <property type="entry name" value="HADHALOGNASE"/>
</dbReference>
<dbReference type="KEGG" id="scor:J3U87_17850"/>
<organism evidence="1 2">
    <name type="scientific">Sulfidibacter corallicola</name>
    <dbReference type="NCBI Taxonomy" id="2818388"/>
    <lineage>
        <taxon>Bacteria</taxon>
        <taxon>Pseudomonadati</taxon>
        <taxon>Acidobacteriota</taxon>
        <taxon>Holophagae</taxon>
        <taxon>Acanthopleuribacterales</taxon>
        <taxon>Acanthopleuribacteraceae</taxon>
        <taxon>Sulfidibacter</taxon>
    </lineage>
</organism>
<dbReference type="InterPro" id="IPR006439">
    <property type="entry name" value="HAD-SF_hydro_IA"/>
</dbReference>
<dbReference type="InterPro" id="IPR051828">
    <property type="entry name" value="HAD-like_hydrolase_domain"/>
</dbReference>
<dbReference type="RefSeq" id="WP_237384408.1">
    <property type="nucleotide sequence ID" value="NZ_CP071793.1"/>
</dbReference>
<gene>
    <name evidence="1" type="ORF">J3U87_17850</name>
</gene>
<accession>A0A8A4TZF1</accession>
<dbReference type="InterPro" id="IPR023198">
    <property type="entry name" value="PGP-like_dom2"/>
</dbReference>
<dbReference type="Pfam" id="PF00702">
    <property type="entry name" value="Hydrolase"/>
    <property type="match status" value="1"/>
</dbReference>
<dbReference type="SFLD" id="SFLDG01129">
    <property type="entry name" value="C1.5:_HAD__Beta-PGM__Phosphata"/>
    <property type="match status" value="1"/>
</dbReference>
<dbReference type="PANTHER" id="PTHR46191:SF2">
    <property type="entry name" value="HALOACID DEHALOGENASE-LIKE HYDROLASE DOMAIN-CONTAINING PROTEIN 3"/>
    <property type="match status" value="1"/>
</dbReference>
<dbReference type="GO" id="GO:0016787">
    <property type="term" value="F:hydrolase activity"/>
    <property type="evidence" value="ECO:0007669"/>
    <property type="project" value="UniProtKB-KW"/>
</dbReference>
<reference evidence="1" key="1">
    <citation type="submission" date="2021-03" db="EMBL/GenBank/DDBJ databases">
        <title>Acanthopleuribacteraceae sp. M133.</title>
        <authorList>
            <person name="Wang G."/>
        </authorList>
    </citation>
    <scope>NUCLEOTIDE SEQUENCE</scope>
    <source>
        <strain evidence="1">M133</strain>
    </source>
</reference>
<dbReference type="InterPro" id="IPR036412">
    <property type="entry name" value="HAD-like_sf"/>
</dbReference>
<evidence type="ECO:0000313" key="2">
    <source>
        <dbReference type="Proteomes" id="UP000663929"/>
    </source>
</evidence>
<keyword evidence="1" id="KW-0378">Hydrolase</keyword>
<proteinExistence type="predicted"/>
<dbReference type="PANTHER" id="PTHR46191">
    <property type="match status" value="1"/>
</dbReference>
<dbReference type="SUPFAM" id="SSF56784">
    <property type="entry name" value="HAD-like"/>
    <property type="match status" value="1"/>
</dbReference>
<sequence>MSDPSLRRIKYVVFDCGGTLVDLVPEKWECAHTLLTQLDLDIPLPFIQQAYRTVEFAMPQKSSRERDAGDRVAYYDRFNRMICIQLGIESKWKRVNALFQKQFPKMVQWRVFSDTWLCLEDLFPKLPLYVLANWDRHLPRVLEKNKLSSYFRAAFASQDLGSEKPDPEIFRAFLQRVGIDAEACLYVGNEYLADVVGSRACGFHPVLVDRAGFYPDVADCIKVKDLSVLATMLTR</sequence>
<dbReference type="NCBIfam" id="TIGR01549">
    <property type="entry name" value="HAD-SF-IA-v1"/>
    <property type="match status" value="1"/>
</dbReference>
<dbReference type="Gene3D" id="3.40.50.1000">
    <property type="entry name" value="HAD superfamily/HAD-like"/>
    <property type="match status" value="1"/>
</dbReference>
<dbReference type="AlphaFoldDB" id="A0A8A4TZF1"/>